<accession>A0A2P2PQJ5</accession>
<dbReference type="AlphaFoldDB" id="A0A2P2PQJ5"/>
<sequence length="44" mass="5127">MLTLQIKTWHNIKHAASLKNMSCNILTFRTIRYQGKTYALGMTK</sequence>
<name>A0A2P2PQJ5_RHIMU</name>
<dbReference type="EMBL" id="GGEC01076536">
    <property type="protein sequence ID" value="MBX57020.1"/>
    <property type="molecule type" value="Transcribed_RNA"/>
</dbReference>
<protein>
    <submittedName>
        <fullName evidence="1">Uncharacterized protein</fullName>
    </submittedName>
</protein>
<reference evidence="1" key="1">
    <citation type="submission" date="2018-02" db="EMBL/GenBank/DDBJ databases">
        <title>Rhizophora mucronata_Transcriptome.</title>
        <authorList>
            <person name="Meera S.P."/>
            <person name="Sreeshan A."/>
            <person name="Augustine A."/>
        </authorList>
    </citation>
    <scope>NUCLEOTIDE SEQUENCE</scope>
    <source>
        <tissue evidence="1">Leaf</tissue>
    </source>
</reference>
<organism evidence="1">
    <name type="scientific">Rhizophora mucronata</name>
    <name type="common">Asiatic mangrove</name>
    <dbReference type="NCBI Taxonomy" id="61149"/>
    <lineage>
        <taxon>Eukaryota</taxon>
        <taxon>Viridiplantae</taxon>
        <taxon>Streptophyta</taxon>
        <taxon>Embryophyta</taxon>
        <taxon>Tracheophyta</taxon>
        <taxon>Spermatophyta</taxon>
        <taxon>Magnoliopsida</taxon>
        <taxon>eudicotyledons</taxon>
        <taxon>Gunneridae</taxon>
        <taxon>Pentapetalae</taxon>
        <taxon>rosids</taxon>
        <taxon>fabids</taxon>
        <taxon>Malpighiales</taxon>
        <taxon>Rhizophoraceae</taxon>
        <taxon>Rhizophora</taxon>
    </lineage>
</organism>
<proteinExistence type="predicted"/>
<evidence type="ECO:0000313" key="1">
    <source>
        <dbReference type="EMBL" id="MBX57020.1"/>
    </source>
</evidence>